<dbReference type="GeneID" id="28826068"/>
<dbReference type="AlphaFoldDB" id="A0A132B815"/>
<accession>A0A132B815</accession>
<organism evidence="2 3">
    <name type="scientific">Mollisia scopiformis</name>
    <name type="common">Conifer needle endophyte fungus</name>
    <name type="synonym">Phialocephala scopiformis</name>
    <dbReference type="NCBI Taxonomy" id="149040"/>
    <lineage>
        <taxon>Eukaryota</taxon>
        <taxon>Fungi</taxon>
        <taxon>Dikarya</taxon>
        <taxon>Ascomycota</taxon>
        <taxon>Pezizomycotina</taxon>
        <taxon>Leotiomycetes</taxon>
        <taxon>Helotiales</taxon>
        <taxon>Mollisiaceae</taxon>
        <taxon>Mollisia</taxon>
    </lineage>
</organism>
<feature type="transmembrane region" description="Helical" evidence="1">
    <location>
        <begin position="61"/>
        <end position="81"/>
    </location>
</feature>
<gene>
    <name evidence="2" type="ORF">LY89DRAFT_691507</name>
</gene>
<protein>
    <submittedName>
        <fullName evidence="2">Uncharacterized protein</fullName>
    </submittedName>
</protein>
<feature type="transmembrane region" description="Helical" evidence="1">
    <location>
        <begin position="27"/>
        <end position="49"/>
    </location>
</feature>
<keyword evidence="1" id="KW-0472">Membrane</keyword>
<keyword evidence="3" id="KW-1185">Reference proteome</keyword>
<dbReference type="OrthoDB" id="194139at2759"/>
<dbReference type="RefSeq" id="XP_018062172.1">
    <property type="nucleotide sequence ID" value="XM_018216342.1"/>
</dbReference>
<dbReference type="EMBL" id="KQ947438">
    <property type="protein sequence ID" value="KUJ07817.1"/>
    <property type="molecule type" value="Genomic_DNA"/>
</dbReference>
<proteinExistence type="predicted"/>
<evidence type="ECO:0000313" key="3">
    <source>
        <dbReference type="Proteomes" id="UP000070700"/>
    </source>
</evidence>
<evidence type="ECO:0000313" key="2">
    <source>
        <dbReference type="EMBL" id="KUJ07817.1"/>
    </source>
</evidence>
<dbReference type="InParanoid" id="A0A132B815"/>
<keyword evidence="1" id="KW-1133">Transmembrane helix</keyword>
<reference evidence="2 3" key="1">
    <citation type="submission" date="2015-10" db="EMBL/GenBank/DDBJ databases">
        <title>Full genome of DAOMC 229536 Phialocephala scopiformis, a fungal endophyte of spruce producing the potent anti-insectan compound rugulosin.</title>
        <authorList>
            <consortium name="DOE Joint Genome Institute"/>
            <person name="Walker A.K."/>
            <person name="Frasz S.L."/>
            <person name="Seifert K.A."/>
            <person name="Miller J.D."/>
            <person name="Mondo S.J."/>
            <person name="Labutti K."/>
            <person name="Lipzen A."/>
            <person name="Dockter R."/>
            <person name="Kennedy M."/>
            <person name="Grigoriev I.V."/>
            <person name="Spatafora J.W."/>
        </authorList>
    </citation>
    <scope>NUCLEOTIDE SEQUENCE [LARGE SCALE GENOMIC DNA]</scope>
    <source>
        <strain evidence="2 3">CBS 120377</strain>
    </source>
</reference>
<dbReference type="Proteomes" id="UP000070700">
    <property type="component" value="Unassembled WGS sequence"/>
</dbReference>
<dbReference type="KEGG" id="psco:LY89DRAFT_691507"/>
<sequence length="83" mass="9238">MAREIFVFQYLSEKFHWALKDTTVLRLALSLGAVLTTLLLRPVATAMLIRQSVATTTIDLGTIRISLLVLVVCFVVAWAGWFG</sequence>
<keyword evidence="1" id="KW-0812">Transmembrane</keyword>
<name>A0A132B815_MOLSC</name>
<evidence type="ECO:0000256" key="1">
    <source>
        <dbReference type="SAM" id="Phobius"/>
    </source>
</evidence>